<dbReference type="AlphaFoldDB" id="A0A1E5SLC4"/>
<dbReference type="SUPFAM" id="SSF52172">
    <property type="entry name" value="CheY-like"/>
    <property type="match status" value="1"/>
</dbReference>
<dbReference type="PROSITE" id="PS50110">
    <property type="entry name" value="RESPONSE_REGULATORY"/>
    <property type="match status" value="1"/>
</dbReference>
<accession>A0A1E5SLC4</accession>
<dbReference type="Proteomes" id="UP000095552">
    <property type="component" value="Unassembled WGS sequence"/>
</dbReference>
<evidence type="ECO:0000256" key="2">
    <source>
        <dbReference type="ARBA" id="ARBA00023012"/>
    </source>
</evidence>
<dbReference type="GO" id="GO:0005829">
    <property type="term" value="C:cytosol"/>
    <property type="evidence" value="ECO:0007669"/>
    <property type="project" value="TreeGrafter"/>
</dbReference>
<protein>
    <recommendedName>
        <fullName evidence="10">Two-component system response regulator</fullName>
    </recommendedName>
</protein>
<evidence type="ECO:0000259" key="7">
    <source>
        <dbReference type="PROSITE" id="PS51755"/>
    </source>
</evidence>
<keyword evidence="2" id="KW-0902">Two-component regulatory system</keyword>
<evidence type="ECO:0000313" key="8">
    <source>
        <dbReference type="EMBL" id="OEJ99928.1"/>
    </source>
</evidence>
<keyword evidence="3 5" id="KW-0238">DNA-binding</keyword>
<dbReference type="CDD" id="cd17574">
    <property type="entry name" value="REC_OmpR"/>
    <property type="match status" value="1"/>
</dbReference>
<organism evidence="8 9">
    <name type="scientific">Roseivirga misakiensis</name>
    <dbReference type="NCBI Taxonomy" id="1563681"/>
    <lineage>
        <taxon>Bacteria</taxon>
        <taxon>Pseudomonadati</taxon>
        <taxon>Bacteroidota</taxon>
        <taxon>Cytophagia</taxon>
        <taxon>Cytophagales</taxon>
        <taxon>Roseivirgaceae</taxon>
        <taxon>Roseivirga</taxon>
    </lineage>
</organism>
<dbReference type="Gene3D" id="3.40.50.2300">
    <property type="match status" value="1"/>
</dbReference>
<evidence type="ECO:0000256" key="4">
    <source>
        <dbReference type="PROSITE-ProRule" id="PRU00169"/>
    </source>
</evidence>
<name>A0A1E5SLC4_9BACT</name>
<comment type="caution">
    <text evidence="8">The sequence shown here is derived from an EMBL/GenBank/DDBJ whole genome shotgun (WGS) entry which is preliminary data.</text>
</comment>
<dbReference type="InterPro" id="IPR001867">
    <property type="entry name" value="OmpR/PhoB-type_DNA-bd"/>
</dbReference>
<keyword evidence="1 4" id="KW-0597">Phosphoprotein</keyword>
<dbReference type="Pfam" id="PF00072">
    <property type="entry name" value="Response_reg"/>
    <property type="match status" value="1"/>
</dbReference>
<keyword evidence="9" id="KW-1185">Reference proteome</keyword>
<dbReference type="InterPro" id="IPR036388">
    <property type="entry name" value="WH-like_DNA-bd_sf"/>
</dbReference>
<dbReference type="SMART" id="SM00448">
    <property type="entry name" value="REC"/>
    <property type="match status" value="1"/>
</dbReference>
<dbReference type="GO" id="GO:0006355">
    <property type="term" value="P:regulation of DNA-templated transcription"/>
    <property type="evidence" value="ECO:0007669"/>
    <property type="project" value="InterPro"/>
</dbReference>
<dbReference type="Gene3D" id="1.10.10.10">
    <property type="entry name" value="Winged helix-like DNA-binding domain superfamily/Winged helix DNA-binding domain"/>
    <property type="match status" value="1"/>
</dbReference>
<dbReference type="PANTHER" id="PTHR48111:SF40">
    <property type="entry name" value="PHOSPHATE REGULON TRANSCRIPTIONAL REGULATORY PROTEIN PHOB"/>
    <property type="match status" value="1"/>
</dbReference>
<dbReference type="STRING" id="1563681.BFP71_10300"/>
<dbReference type="GO" id="GO:0032993">
    <property type="term" value="C:protein-DNA complex"/>
    <property type="evidence" value="ECO:0007669"/>
    <property type="project" value="TreeGrafter"/>
</dbReference>
<evidence type="ECO:0008006" key="10">
    <source>
        <dbReference type="Google" id="ProtNLM"/>
    </source>
</evidence>
<dbReference type="RefSeq" id="WP_069835391.1">
    <property type="nucleotide sequence ID" value="NZ_MDGQ01000005.1"/>
</dbReference>
<evidence type="ECO:0000256" key="5">
    <source>
        <dbReference type="PROSITE-ProRule" id="PRU01091"/>
    </source>
</evidence>
<dbReference type="InterPro" id="IPR039420">
    <property type="entry name" value="WalR-like"/>
</dbReference>
<evidence type="ECO:0000259" key="6">
    <source>
        <dbReference type="PROSITE" id="PS50110"/>
    </source>
</evidence>
<gene>
    <name evidence="8" type="ORF">BFP71_10300</name>
</gene>
<dbReference type="SMART" id="SM00862">
    <property type="entry name" value="Trans_reg_C"/>
    <property type="match status" value="1"/>
</dbReference>
<feature type="domain" description="OmpR/PhoB-type" evidence="7">
    <location>
        <begin position="130"/>
        <end position="227"/>
    </location>
</feature>
<dbReference type="Pfam" id="PF00486">
    <property type="entry name" value="Trans_reg_C"/>
    <property type="match status" value="1"/>
</dbReference>
<dbReference type="PROSITE" id="PS51755">
    <property type="entry name" value="OMPR_PHOB"/>
    <property type="match status" value="1"/>
</dbReference>
<feature type="domain" description="Response regulatory" evidence="6">
    <location>
        <begin position="3"/>
        <end position="117"/>
    </location>
</feature>
<feature type="DNA-binding region" description="OmpR/PhoB-type" evidence="5">
    <location>
        <begin position="130"/>
        <end position="227"/>
    </location>
</feature>
<dbReference type="GO" id="GO:0000156">
    <property type="term" value="F:phosphorelay response regulator activity"/>
    <property type="evidence" value="ECO:0007669"/>
    <property type="project" value="TreeGrafter"/>
</dbReference>
<dbReference type="OrthoDB" id="9790442at2"/>
<dbReference type="CDD" id="cd00383">
    <property type="entry name" value="trans_reg_C"/>
    <property type="match status" value="1"/>
</dbReference>
<evidence type="ECO:0000256" key="1">
    <source>
        <dbReference type="ARBA" id="ARBA00022553"/>
    </source>
</evidence>
<feature type="modified residue" description="4-aspartylphosphate" evidence="4">
    <location>
        <position position="52"/>
    </location>
</feature>
<dbReference type="GO" id="GO:0000976">
    <property type="term" value="F:transcription cis-regulatory region binding"/>
    <property type="evidence" value="ECO:0007669"/>
    <property type="project" value="TreeGrafter"/>
</dbReference>
<dbReference type="EMBL" id="MDGQ01000005">
    <property type="protein sequence ID" value="OEJ99928.1"/>
    <property type="molecule type" value="Genomic_DNA"/>
</dbReference>
<sequence length="230" mass="26606">MGNILLVEDDDSFGYILKEYLEINDFNVEWVQNGELGLQAFKQQVYDLCILDVMMPVKDGFTLAKEIQDHDPDVPFIFLSAKSLKVDRLKGFRLGCDDYVVKPIDEELFIARVKAIVKRVTNDSENQSKNGSYQIGQYHFDYANQLLSIGEQVHRLTTKEARLLQLLCEKKNQVLDRNKALKILWGESDFFNRKSMDVFIHKLRKYLEEDPSVKITNIHGKGFVLEALPN</sequence>
<evidence type="ECO:0000256" key="3">
    <source>
        <dbReference type="ARBA" id="ARBA00023125"/>
    </source>
</evidence>
<proteinExistence type="predicted"/>
<dbReference type="InterPro" id="IPR001789">
    <property type="entry name" value="Sig_transdc_resp-reg_receiver"/>
</dbReference>
<reference evidence="8 9" key="1">
    <citation type="submission" date="2016-08" db="EMBL/GenBank/DDBJ databases">
        <title>Draft genome of Fabibacter sp. strain SK-8.</title>
        <authorList>
            <person name="Wong S.-K."/>
            <person name="Hamasaki K."/>
            <person name="Yoshizawa S."/>
        </authorList>
    </citation>
    <scope>NUCLEOTIDE SEQUENCE [LARGE SCALE GENOMIC DNA]</scope>
    <source>
        <strain evidence="8 9">SK-8</strain>
    </source>
</reference>
<dbReference type="PANTHER" id="PTHR48111">
    <property type="entry name" value="REGULATOR OF RPOS"/>
    <property type="match status" value="1"/>
</dbReference>
<evidence type="ECO:0000313" key="9">
    <source>
        <dbReference type="Proteomes" id="UP000095552"/>
    </source>
</evidence>
<dbReference type="InterPro" id="IPR011006">
    <property type="entry name" value="CheY-like_superfamily"/>
</dbReference>